<reference evidence="1" key="1">
    <citation type="journal article" date="2019" name="bioRxiv">
        <title>The Genome of the Zebra Mussel, Dreissena polymorpha: A Resource for Invasive Species Research.</title>
        <authorList>
            <person name="McCartney M.A."/>
            <person name="Auch B."/>
            <person name="Kono T."/>
            <person name="Mallez S."/>
            <person name="Zhang Y."/>
            <person name="Obille A."/>
            <person name="Becker A."/>
            <person name="Abrahante J.E."/>
            <person name="Garbe J."/>
            <person name="Badalamenti J.P."/>
            <person name="Herman A."/>
            <person name="Mangelson H."/>
            <person name="Liachko I."/>
            <person name="Sullivan S."/>
            <person name="Sone E.D."/>
            <person name="Koren S."/>
            <person name="Silverstein K.A.T."/>
            <person name="Beckman K.B."/>
            <person name="Gohl D.M."/>
        </authorList>
    </citation>
    <scope>NUCLEOTIDE SEQUENCE</scope>
    <source>
        <strain evidence="1">Duluth1</strain>
        <tissue evidence="1">Whole animal</tissue>
    </source>
</reference>
<comment type="caution">
    <text evidence="1">The sequence shown here is derived from an EMBL/GenBank/DDBJ whole genome shotgun (WGS) entry which is preliminary data.</text>
</comment>
<sequence>MAHLQLLTKCDENYLNKREDTMLNVKQEHRIAGADRSSIFFLKVKGLSFSITKEGGCDRFLGAMYRVRVWWSFYSVRVWWSFYSVRVWWSFGVYSVRSIVVCQIQLLTKFGEDRMKTT</sequence>
<dbReference type="EMBL" id="JAIWYP010000004">
    <property type="protein sequence ID" value="KAH3839320.1"/>
    <property type="molecule type" value="Genomic_DNA"/>
</dbReference>
<name>A0A9D4KGW3_DREPO</name>
<gene>
    <name evidence="1" type="ORF">DPMN_112748</name>
</gene>
<evidence type="ECO:0000313" key="1">
    <source>
        <dbReference type="EMBL" id="KAH3839320.1"/>
    </source>
</evidence>
<accession>A0A9D4KGW3</accession>
<evidence type="ECO:0000313" key="2">
    <source>
        <dbReference type="Proteomes" id="UP000828390"/>
    </source>
</evidence>
<reference evidence="1" key="2">
    <citation type="submission" date="2020-11" db="EMBL/GenBank/DDBJ databases">
        <authorList>
            <person name="McCartney M.A."/>
            <person name="Auch B."/>
            <person name="Kono T."/>
            <person name="Mallez S."/>
            <person name="Becker A."/>
            <person name="Gohl D.M."/>
            <person name="Silverstein K.A.T."/>
            <person name="Koren S."/>
            <person name="Bechman K.B."/>
            <person name="Herman A."/>
            <person name="Abrahante J.E."/>
            <person name="Garbe J."/>
        </authorList>
    </citation>
    <scope>NUCLEOTIDE SEQUENCE</scope>
    <source>
        <strain evidence="1">Duluth1</strain>
        <tissue evidence="1">Whole animal</tissue>
    </source>
</reference>
<organism evidence="1 2">
    <name type="scientific">Dreissena polymorpha</name>
    <name type="common">Zebra mussel</name>
    <name type="synonym">Mytilus polymorpha</name>
    <dbReference type="NCBI Taxonomy" id="45954"/>
    <lineage>
        <taxon>Eukaryota</taxon>
        <taxon>Metazoa</taxon>
        <taxon>Spiralia</taxon>
        <taxon>Lophotrochozoa</taxon>
        <taxon>Mollusca</taxon>
        <taxon>Bivalvia</taxon>
        <taxon>Autobranchia</taxon>
        <taxon>Heteroconchia</taxon>
        <taxon>Euheterodonta</taxon>
        <taxon>Imparidentia</taxon>
        <taxon>Neoheterodontei</taxon>
        <taxon>Myida</taxon>
        <taxon>Dreissenoidea</taxon>
        <taxon>Dreissenidae</taxon>
        <taxon>Dreissena</taxon>
    </lineage>
</organism>
<proteinExistence type="predicted"/>
<dbReference type="AlphaFoldDB" id="A0A9D4KGW3"/>
<dbReference type="Proteomes" id="UP000828390">
    <property type="component" value="Unassembled WGS sequence"/>
</dbReference>
<keyword evidence="2" id="KW-1185">Reference proteome</keyword>
<protein>
    <submittedName>
        <fullName evidence="1">Uncharacterized protein</fullName>
    </submittedName>
</protein>